<dbReference type="Proteomes" id="UP000523196">
    <property type="component" value="Unassembled WGS sequence"/>
</dbReference>
<sequence>MNESPDQIAQRVAMIRRYLKWAEMSRASRDAFGFDGSPFLWYHTDTSCKDRKPWWKPGAPADDLLVRRTVARFQPPAVDGELTRIARDIRDTKEFFIELPASIAKSMRSVSSAVASRFPENAFSARERVLLGLEQHSGAATERARMSIVLLPAFTVTTRAFFDGRILSMKAQMIIRDLSVAICREDCEPERKYGLLVALERIVCRAYAEAANISLTRVVSRANPTPSRRLWTPAVIVRYKREKTFLRFMWMREKVNHDTP</sequence>
<evidence type="ECO:0000313" key="1">
    <source>
        <dbReference type="EMBL" id="MBB1059275.1"/>
    </source>
</evidence>
<reference evidence="1 2" key="1">
    <citation type="submission" date="2020-08" db="EMBL/GenBank/DDBJ databases">
        <authorList>
            <person name="Xu S."/>
            <person name="Li A."/>
        </authorList>
    </citation>
    <scope>NUCLEOTIDE SEQUENCE [LARGE SCALE GENOMIC DNA]</scope>
    <source>
        <strain evidence="1 2">119BY6-57</strain>
    </source>
</reference>
<proteinExistence type="predicted"/>
<dbReference type="RefSeq" id="WP_182684939.1">
    <property type="nucleotide sequence ID" value="NZ_JACHTF010000002.1"/>
</dbReference>
<dbReference type="EMBL" id="JACHTF010000002">
    <property type="protein sequence ID" value="MBB1059275.1"/>
    <property type="molecule type" value="Genomic_DNA"/>
</dbReference>
<evidence type="ECO:0000313" key="2">
    <source>
        <dbReference type="Proteomes" id="UP000523196"/>
    </source>
</evidence>
<keyword evidence="2" id="KW-1185">Reference proteome</keyword>
<name>A0A7W3TJ53_9GAMM</name>
<gene>
    <name evidence="1" type="ORF">H4F98_01670</name>
</gene>
<comment type="caution">
    <text evidence="1">The sequence shown here is derived from an EMBL/GenBank/DDBJ whole genome shotgun (WGS) entry which is preliminary data.</text>
</comment>
<protein>
    <submittedName>
        <fullName evidence="1">Uncharacterized protein</fullName>
    </submittedName>
</protein>
<organism evidence="1 2">
    <name type="scientific">Marilutibacter spongiae</name>
    <dbReference type="NCBI Taxonomy" id="2025720"/>
    <lineage>
        <taxon>Bacteria</taxon>
        <taxon>Pseudomonadati</taxon>
        <taxon>Pseudomonadota</taxon>
        <taxon>Gammaproteobacteria</taxon>
        <taxon>Lysobacterales</taxon>
        <taxon>Lysobacteraceae</taxon>
        <taxon>Marilutibacter</taxon>
    </lineage>
</organism>
<dbReference type="AlphaFoldDB" id="A0A7W3TJ53"/>
<accession>A0A7W3TJ53</accession>